<name>A0A1D6K7C6_MAIZE</name>
<proteinExistence type="predicted"/>
<dbReference type="EMBL" id="CM007647">
    <property type="protein sequence ID" value="ONL99459.1"/>
    <property type="molecule type" value="Genomic_DNA"/>
</dbReference>
<gene>
    <name evidence="1" type="ORF">ZEAMMB73_Zm00001d029710</name>
</gene>
<sequence>MPMVSSAPLSLAYGRTSRSSMASAPPLLGPFLTAPFLSPHGEFSPCSLPQCAASLGADAPPPTGAGNSHGCSSPWLAAASSSSPLTISPVSSSLALPVFGKRRSRSNNPFYRYGQARTPSFPLGARSIPIAAHLTTSSLPCRASLCNAM</sequence>
<reference evidence="1" key="1">
    <citation type="submission" date="2015-12" db="EMBL/GenBank/DDBJ databases">
        <title>Update maize B73 reference genome by single molecule sequencing technologies.</title>
        <authorList>
            <consortium name="Maize Genome Sequencing Project"/>
            <person name="Ware D."/>
        </authorList>
    </citation>
    <scope>NUCLEOTIDE SEQUENCE [LARGE SCALE GENOMIC DNA]</scope>
    <source>
        <tissue evidence="1">Seedling</tissue>
    </source>
</reference>
<dbReference type="IntAct" id="A0A1D6K7C6">
    <property type="interactions" value="1"/>
</dbReference>
<organism evidence="1">
    <name type="scientific">Zea mays</name>
    <name type="common">Maize</name>
    <dbReference type="NCBI Taxonomy" id="4577"/>
    <lineage>
        <taxon>Eukaryota</taxon>
        <taxon>Viridiplantae</taxon>
        <taxon>Streptophyta</taxon>
        <taxon>Embryophyta</taxon>
        <taxon>Tracheophyta</taxon>
        <taxon>Spermatophyta</taxon>
        <taxon>Magnoliopsida</taxon>
        <taxon>Liliopsida</taxon>
        <taxon>Poales</taxon>
        <taxon>Poaceae</taxon>
        <taxon>PACMAD clade</taxon>
        <taxon>Panicoideae</taxon>
        <taxon>Andropogonodae</taxon>
        <taxon>Andropogoneae</taxon>
        <taxon>Tripsacinae</taxon>
        <taxon>Zea</taxon>
    </lineage>
</organism>
<protein>
    <submittedName>
        <fullName evidence="1">Uncharacterized protein</fullName>
    </submittedName>
</protein>
<dbReference type="InParanoid" id="A0A1D6K7C6"/>
<evidence type="ECO:0000313" key="1">
    <source>
        <dbReference type="EMBL" id="ONL99459.1"/>
    </source>
</evidence>
<accession>A0A1D6K7C6</accession>
<dbReference type="AlphaFoldDB" id="A0A1D6K7C6"/>